<dbReference type="SUPFAM" id="SSF103473">
    <property type="entry name" value="MFS general substrate transporter"/>
    <property type="match status" value="1"/>
</dbReference>
<feature type="transmembrane region" description="Helical" evidence="7">
    <location>
        <begin position="314"/>
        <end position="336"/>
    </location>
</feature>
<dbReference type="CDD" id="cd17325">
    <property type="entry name" value="MFS_MdtG_SLC18_like"/>
    <property type="match status" value="1"/>
</dbReference>
<feature type="transmembrane region" description="Helical" evidence="7">
    <location>
        <begin position="139"/>
        <end position="159"/>
    </location>
</feature>
<dbReference type="PROSITE" id="PS50850">
    <property type="entry name" value="MFS"/>
    <property type="match status" value="1"/>
</dbReference>
<evidence type="ECO:0000256" key="4">
    <source>
        <dbReference type="ARBA" id="ARBA00022692"/>
    </source>
</evidence>
<keyword evidence="5 7" id="KW-1133">Transmembrane helix</keyword>
<dbReference type="InterPro" id="IPR020846">
    <property type="entry name" value="MFS_dom"/>
</dbReference>
<sequence>MKNIQQGLRENWQQFSYLVIVNAFVGGMLGLERTVLPQLAEQEFGITSKTAIFSFITTFGITKAICNYFTGKWANVFGRKKLLVLGWFFALPIPFMLIYAESWTWIVLTNILLGINQGLTWSIAVVMKIDLVGDKNRGLAVGINEFAGYLSVGIVAFLTGFLAEQYGVRPYPFYIGILFSFLGLGISIFKVKDTGHYVLKETLLNNKVPLLHPFLDTSFRHKSLSSITQAGLINNLNDGMIWGLLPLLLFTQHFGSTTIGVISAVYPSVWGISQLFTGRLSDIYSKRLLLFWGMLIQGLAIMFLTWAFTFTHFILIGVTLGLGTALVYPTFLSSIADYTNPTQRAECLGTFRFWRDLGYAIGALLTGTLADAFGINMSITFIGVLTIISGIIILIRMDNQSALPNS</sequence>
<evidence type="ECO:0000259" key="8">
    <source>
        <dbReference type="PROSITE" id="PS50850"/>
    </source>
</evidence>
<evidence type="ECO:0000256" key="2">
    <source>
        <dbReference type="ARBA" id="ARBA00022448"/>
    </source>
</evidence>
<evidence type="ECO:0000256" key="7">
    <source>
        <dbReference type="SAM" id="Phobius"/>
    </source>
</evidence>
<keyword evidence="6 7" id="KW-0472">Membrane</keyword>
<evidence type="ECO:0000313" key="10">
    <source>
        <dbReference type="Proteomes" id="UP000541352"/>
    </source>
</evidence>
<keyword evidence="10" id="KW-1185">Reference proteome</keyword>
<dbReference type="EMBL" id="JACIBY010000022">
    <property type="protein sequence ID" value="MBB3841948.1"/>
    <property type="molecule type" value="Genomic_DNA"/>
</dbReference>
<evidence type="ECO:0000256" key="1">
    <source>
        <dbReference type="ARBA" id="ARBA00004651"/>
    </source>
</evidence>
<organism evidence="9 10">
    <name type="scientific">Runella defluvii</name>
    <dbReference type="NCBI Taxonomy" id="370973"/>
    <lineage>
        <taxon>Bacteria</taxon>
        <taxon>Pseudomonadati</taxon>
        <taxon>Bacteroidota</taxon>
        <taxon>Cytophagia</taxon>
        <taxon>Cytophagales</taxon>
        <taxon>Spirosomataceae</taxon>
        <taxon>Runella</taxon>
    </lineage>
</organism>
<dbReference type="GO" id="GO:0005886">
    <property type="term" value="C:plasma membrane"/>
    <property type="evidence" value="ECO:0007669"/>
    <property type="project" value="UniProtKB-SubCell"/>
</dbReference>
<dbReference type="Pfam" id="PF07690">
    <property type="entry name" value="MFS_1"/>
    <property type="match status" value="2"/>
</dbReference>
<dbReference type="Proteomes" id="UP000541352">
    <property type="component" value="Unassembled WGS sequence"/>
</dbReference>
<evidence type="ECO:0000256" key="3">
    <source>
        <dbReference type="ARBA" id="ARBA00022475"/>
    </source>
</evidence>
<feature type="transmembrane region" description="Helical" evidence="7">
    <location>
        <begin position="82"/>
        <end position="99"/>
    </location>
</feature>
<dbReference type="GO" id="GO:0022857">
    <property type="term" value="F:transmembrane transporter activity"/>
    <property type="evidence" value="ECO:0007669"/>
    <property type="project" value="InterPro"/>
</dbReference>
<name>A0A7W6ETN9_9BACT</name>
<gene>
    <name evidence="9" type="ORF">FHS57_005977</name>
</gene>
<comment type="caution">
    <text evidence="9">The sequence shown here is derived from an EMBL/GenBank/DDBJ whole genome shotgun (WGS) entry which is preliminary data.</text>
</comment>
<protein>
    <submittedName>
        <fullName evidence="9">MFS family permease</fullName>
    </submittedName>
</protein>
<dbReference type="PANTHER" id="PTHR23517:SF3">
    <property type="entry name" value="INTEGRAL MEMBRANE TRANSPORT PROTEIN"/>
    <property type="match status" value="1"/>
</dbReference>
<keyword evidence="4 7" id="KW-0812">Transmembrane</keyword>
<keyword evidence="3" id="KW-1003">Cell membrane</keyword>
<feature type="transmembrane region" description="Helical" evidence="7">
    <location>
        <begin position="51"/>
        <end position="70"/>
    </location>
</feature>
<dbReference type="AlphaFoldDB" id="A0A7W6ETN9"/>
<dbReference type="InterPro" id="IPR036259">
    <property type="entry name" value="MFS_trans_sf"/>
</dbReference>
<evidence type="ECO:0000256" key="5">
    <source>
        <dbReference type="ARBA" id="ARBA00022989"/>
    </source>
</evidence>
<evidence type="ECO:0000256" key="6">
    <source>
        <dbReference type="ARBA" id="ARBA00023136"/>
    </source>
</evidence>
<feature type="domain" description="Major facilitator superfamily (MFS) profile" evidence="8">
    <location>
        <begin position="15"/>
        <end position="401"/>
    </location>
</feature>
<feature type="transmembrane region" description="Helical" evidence="7">
    <location>
        <begin position="171"/>
        <end position="191"/>
    </location>
</feature>
<reference evidence="9 10" key="1">
    <citation type="submission" date="2020-08" db="EMBL/GenBank/DDBJ databases">
        <title>Genomic Encyclopedia of Type Strains, Phase IV (KMG-IV): sequencing the most valuable type-strain genomes for metagenomic binning, comparative biology and taxonomic classification.</title>
        <authorList>
            <person name="Goeker M."/>
        </authorList>
    </citation>
    <scope>NUCLEOTIDE SEQUENCE [LARGE SCALE GENOMIC DNA]</scope>
    <source>
        <strain evidence="9 10">DSM 17976</strain>
    </source>
</reference>
<dbReference type="PANTHER" id="PTHR23517">
    <property type="entry name" value="RESISTANCE PROTEIN MDTM, PUTATIVE-RELATED-RELATED"/>
    <property type="match status" value="1"/>
</dbReference>
<keyword evidence="2" id="KW-0813">Transport</keyword>
<feature type="transmembrane region" description="Helical" evidence="7">
    <location>
        <begin position="379"/>
        <end position="397"/>
    </location>
</feature>
<feature type="transmembrane region" description="Helical" evidence="7">
    <location>
        <begin position="105"/>
        <end position="127"/>
    </location>
</feature>
<dbReference type="InterPro" id="IPR050171">
    <property type="entry name" value="MFS_Transporters"/>
</dbReference>
<feature type="transmembrane region" description="Helical" evidence="7">
    <location>
        <begin position="288"/>
        <end position="308"/>
    </location>
</feature>
<evidence type="ECO:0000313" key="9">
    <source>
        <dbReference type="EMBL" id="MBB3841948.1"/>
    </source>
</evidence>
<comment type="subcellular location">
    <subcellularLocation>
        <location evidence="1">Cell membrane</location>
        <topology evidence="1">Multi-pass membrane protein</topology>
    </subcellularLocation>
</comment>
<accession>A0A7W6ETN9</accession>
<dbReference type="Gene3D" id="1.20.1250.20">
    <property type="entry name" value="MFS general substrate transporter like domains"/>
    <property type="match status" value="2"/>
</dbReference>
<dbReference type="RefSeq" id="WP_183979951.1">
    <property type="nucleotide sequence ID" value="NZ_JACIBY010000022.1"/>
</dbReference>
<feature type="transmembrane region" description="Helical" evidence="7">
    <location>
        <begin position="12"/>
        <end position="31"/>
    </location>
</feature>
<proteinExistence type="predicted"/>
<dbReference type="InterPro" id="IPR011701">
    <property type="entry name" value="MFS"/>
</dbReference>